<dbReference type="AlphaFoldDB" id="A0A556TQX3"/>
<reference evidence="2 3" key="1">
    <citation type="journal article" date="2019" name="Genome Biol. Evol.">
        <title>Whole-Genome Sequencing of the Giant Devil Catfish, Bagarius yarrelli.</title>
        <authorList>
            <person name="Jiang W."/>
            <person name="Lv Y."/>
            <person name="Cheng L."/>
            <person name="Yang K."/>
            <person name="Chao B."/>
            <person name="Wang X."/>
            <person name="Li Y."/>
            <person name="Pan X."/>
            <person name="You X."/>
            <person name="Zhang Y."/>
            <person name="Yang J."/>
            <person name="Li J."/>
            <person name="Zhang X."/>
            <person name="Liu S."/>
            <person name="Sun C."/>
            <person name="Yang J."/>
            <person name="Shi Q."/>
        </authorList>
    </citation>
    <scope>NUCLEOTIDE SEQUENCE [LARGE SCALE GENOMIC DNA]</scope>
    <source>
        <strain evidence="2">JWS20170419001</strain>
        <tissue evidence="2">Muscle</tissue>
    </source>
</reference>
<evidence type="ECO:0000256" key="1">
    <source>
        <dbReference type="SAM" id="MobiDB-lite"/>
    </source>
</evidence>
<accession>A0A556TQX3</accession>
<feature type="compositionally biased region" description="Polar residues" evidence="1">
    <location>
        <begin position="86"/>
        <end position="96"/>
    </location>
</feature>
<sequence>MGANRDGFSIMSLSPCPCQAVVPAQTPRQNKRRKHQKAMTCILAPAPRGNVNTGFGPPEKRAALTSSAHNDGVQVALRIVKPRSLEPTSFHTTSAASRAEALDRGA</sequence>
<evidence type="ECO:0000313" key="2">
    <source>
        <dbReference type="EMBL" id="TSK38478.1"/>
    </source>
</evidence>
<keyword evidence="3" id="KW-1185">Reference proteome</keyword>
<gene>
    <name evidence="2" type="ORF">Baya_2894</name>
</gene>
<comment type="caution">
    <text evidence="2">The sequence shown here is derived from an EMBL/GenBank/DDBJ whole genome shotgun (WGS) entry which is preliminary data.</text>
</comment>
<evidence type="ECO:0000313" key="3">
    <source>
        <dbReference type="Proteomes" id="UP000319801"/>
    </source>
</evidence>
<proteinExistence type="predicted"/>
<feature type="region of interest" description="Disordered" evidence="1">
    <location>
        <begin position="83"/>
        <end position="106"/>
    </location>
</feature>
<dbReference type="EMBL" id="VCAZ01000011">
    <property type="protein sequence ID" value="TSK38478.1"/>
    <property type="molecule type" value="Genomic_DNA"/>
</dbReference>
<protein>
    <submittedName>
        <fullName evidence="2">Uncharacterized protein</fullName>
    </submittedName>
</protein>
<dbReference type="Proteomes" id="UP000319801">
    <property type="component" value="Unassembled WGS sequence"/>
</dbReference>
<name>A0A556TQX3_BAGYA</name>
<organism evidence="2 3">
    <name type="scientific">Bagarius yarrelli</name>
    <name type="common">Goonch</name>
    <name type="synonym">Bagrus yarrelli</name>
    <dbReference type="NCBI Taxonomy" id="175774"/>
    <lineage>
        <taxon>Eukaryota</taxon>
        <taxon>Metazoa</taxon>
        <taxon>Chordata</taxon>
        <taxon>Craniata</taxon>
        <taxon>Vertebrata</taxon>
        <taxon>Euteleostomi</taxon>
        <taxon>Actinopterygii</taxon>
        <taxon>Neopterygii</taxon>
        <taxon>Teleostei</taxon>
        <taxon>Ostariophysi</taxon>
        <taxon>Siluriformes</taxon>
        <taxon>Sisoridae</taxon>
        <taxon>Sisorinae</taxon>
        <taxon>Bagarius</taxon>
    </lineage>
</organism>